<dbReference type="STRING" id="263820.PTO1240"/>
<keyword evidence="4" id="KW-0378">Hydrolase</keyword>
<dbReference type="InterPro" id="IPR011330">
    <property type="entry name" value="Glyco_hydro/deAcase_b/a-brl"/>
</dbReference>
<evidence type="ECO:0000256" key="2">
    <source>
        <dbReference type="ARBA" id="ARBA00023277"/>
    </source>
</evidence>
<organism evidence="4 5">
    <name type="scientific">Picrophilus torridus (strain ATCC 700027 / DSM 9790 / JCM 10055 / NBRC 100828 / KAW 2/3)</name>
    <dbReference type="NCBI Taxonomy" id="1122961"/>
    <lineage>
        <taxon>Archaea</taxon>
        <taxon>Methanobacteriati</taxon>
        <taxon>Thermoplasmatota</taxon>
        <taxon>Thermoplasmata</taxon>
        <taxon>Thermoplasmatales</taxon>
        <taxon>Picrophilaceae</taxon>
        <taxon>Picrophilus</taxon>
    </lineage>
</organism>
<dbReference type="RefSeq" id="WP_011178041.1">
    <property type="nucleotide sequence ID" value="NC_005877.1"/>
</dbReference>
<dbReference type="KEGG" id="pto:PTO1240"/>
<dbReference type="PANTHER" id="PTHR36306">
    <property type="entry name" value="ALPHA-AMYLASE-RELATED-RELATED"/>
    <property type="match status" value="1"/>
</dbReference>
<dbReference type="PANTHER" id="PTHR36306:SF1">
    <property type="entry name" value="ALPHA-AMYLASE-RELATED"/>
    <property type="match status" value="1"/>
</dbReference>
<evidence type="ECO:0000313" key="5">
    <source>
        <dbReference type="Proteomes" id="UP000000438"/>
    </source>
</evidence>
<feature type="domain" description="Glycoside hydrolase family 57 N-terminal" evidence="3">
    <location>
        <begin position="6"/>
        <end position="283"/>
    </location>
</feature>
<dbReference type="GO" id="GO:0004556">
    <property type="term" value="F:alpha-amylase activity"/>
    <property type="evidence" value="ECO:0007669"/>
    <property type="project" value="UniProtKB-EC"/>
</dbReference>
<dbReference type="HOGENOM" id="CLU_033691_0_0_2"/>
<keyword evidence="2" id="KW-0119">Carbohydrate metabolism</keyword>
<dbReference type="InterPro" id="IPR004300">
    <property type="entry name" value="Glyco_hydro_57_N"/>
</dbReference>
<evidence type="ECO:0000256" key="1">
    <source>
        <dbReference type="ARBA" id="ARBA00006821"/>
    </source>
</evidence>
<reference evidence="4 5" key="1">
    <citation type="journal article" date="2004" name="Proc. Natl. Acad. Sci. U.S.A.">
        <title>Genome sequence of Picrophilus torridus and its implications for life around pH 0.</title>
        <authorList>
            <person name="Futterer O."/>
            <person name="Angelov A."/>
            <person name="Liesegang H."/>
            <person name="Gottschalk G."/>
            <person name="Schleper C."/>
            <person name="Schepers B."/>
            <person name="Dock C."/>
            <person name="Antranikian G."/>
            <person name="Liebl W."/>
        </authorList>
    </citation>
    <scope>NUCLEOTIDE SEQUENCE [LARGE SCALE GENOMIC DNA]</scope>
    <source>
        <strain evidence="5">ATCC 700027 / DSM 9790 / JCM 10055 / NBRC 100828</strain>
    </source>
</reference>
<name>Q6KZM7_PICTO</name>
<dbReference type="AlphaFoldDB" id="Q6KZM7"/>
<dbReference type="EMBL" id="AE017261">
    <property type="protein sequence ID" value="AAT43825.1"/>
    <property type="molecule type" value="Genomic_DNA"/>
</dbReference>
<protein>
    <submittedName>
        <fullName evidence="4">Alpha-amylase</fullName>
        <ecNumber evidence="4">3.2.1.1</ecNumber>
    </submittedName>
</protein>
<dbReference type="Gene3D" id="3.20.110.20">
    <property type="match status" value="1"/>
</dbReference>
<dbReference type="PaxDb" id="263820-PTO1240"/>
<dbReference type="SUPFAM" id="SSF88713">
    <property type="entry name" value="Glycoside hydrolase/deacetylase"/>
    <property type="match status" value="1"/>
</dbReference>
<dbReference type="GO" id="GO:0005975">
    <property type="term" value="P:carbohydrate metabolic process"/>
    <property type="evidence" value="ECO:0007669"/>
    <property type="project" value="InterPro"/>
</dbReference>
<dbReference type="Proteomes" id="UP000000438">
    <property type="component" value="Chromosome"/>
</dbReference>
<dbReference type="FunCoup" id="Q6KZM7">
    <property type="interactions" value="4"/>
</dbReference>
<dbReference type="InterPro" id="IPR052046">
    <property type="entry name" value="GH57_Enzymes"/>
</dbReference>
<dbReference type="PATRIC" id="fig|263820.9.peg.1288"/>
<dbReference type="CAZy" id="GH57">
    <property type="family name" value="Glycoside Hydrolase Family 57"/>
</dbReference>
<gene>
    <name evidence="4" type="ordered locus">PTO1240</name>
</gene>
<evidence type="ECO:0000313" key="4">
    <source>
        <dbReference type="EMBL" id="AAT43825.1"/>
    </source>
</evidence>
<dbReference type="GeneID" id="2844940"/>
<dbReference type="OrthoDB" id="64936at2157"/>
<dbReference type="EC" id="3.2.1.1" evidence="4"/>
<accession>Q6KZM7</accession>
<dbReference type="InParanoid" id="Q6KZM7"/>
<proteinExistence type="inferred from homology"/>
<dbReference type="eggNOG" id="arCOG03278">
    <property type="taxonomic scope" value="Archaea"/>
</dbReference>
<sequence>MSHGVIFYFEVHQPFRLRPYRISEIGHNHDYFWDEKNREIFERASMKCYRPMTTLLNEHEIKSNLSITGTFIEQALKYDPELIDIIKGYVSSGNCELIDETYYHSLVSLYDYDEFKEEVKEHKNIIKKLFNYEPKTFRNTELIYNDDVSYIVRDLGYKTILTEGFYPLIERYNPNYIYKSASGLNLLLRNFMMSDDISFRFSNRSWPEYPLTADKFASWIIKSPGDVINLFMDYETFGEHQSAETGIFDFMKYLKKYMDYNNIETMLINDAVYRYEKHDTISIKNYVSWADKERNLNPWLGNDMQREAFEYLKSLKNKGDMKIWRYLNTSDHLYYMSTGSPEDQEVHNYFNPYKSPYIAFMNFMSVLRDFSNNF</sequence>
<evidence type="ECO:0000259" key="3">
    <source>
        <dbReference type="Pfam" id="PF03065"/>
    </source>
</evidence>
<keyword evidence="4" id="KW-0326">Glycosidase</keyword>
<dbReference type="Pfam" id="PF03065">
    <property type="entry name" value="Glyco_hydro_57"/>
    <property type="match status" value="1"/>
</dbReference>
<comment type="similarity">
    <text evidence="1">Belongs to the glycosyl hydrolase 57 family.</text>
</comment>
<dbReference type="CDD" id="cd10795">
    <property type="entry name" value="GH57N_MJA1_like"/>
    <property type="match status" value="1"/>
</dbReference>